<dbReference type="InterPro" id="IPR037026">
    <property type="entry name" value="Vgr_OB-fold_dom_sf"/>
</dbReference>
<keyword evidence="2" id="KW-1185">Reference proteome</keyword>
<evidence type="ECO:0000313" key="2">
    <source>
        <dbReference type="Proteomes" id="UP000240419"/>
    </source>
</evidence>
<dbReference type="AlphaFoldDB" id="A0A2P7V3Q8"/>
<comment type="caution">
    <text evidence="1">The sequence shown here is derived from an EMBL/GenBank/DDBJ whole genome shotgun (WGS) entry which is preliminary data.</text>
</comment>
<organism evidence="1 2">
    <name type="scientific">Brevibacillus fortis</name>
    <dbReference type="NCBI Taxonomy" id="2126352"/>
    <lineage>
        <taxon>Bacteria</taxon>
        <taxon>Bacillati</taxon>
        <taxon>Bacillota</taxon>
        <taxon>Bacilli</taxon>
        <taxon>Bacillales</taxon>
        <taxon>Paenibacillaceae</taxon>
        <taxon>Brevibacillus</taxon>
    </lineage>
</organism>
<dbReference type="InterPro" id="IPR013046">
    <property type="entry name" value="GpV/Gp45"/>
</dbReference>
<reference evidence="1 2" key="1">
    <citation type="submission" date="2018-03" db="EMBL/GenBank/DDBJ databases">
        <title>Brevisbacillus phylogenomics.</title>
        <authorList>
            <person name="Dunlap C."/>
        </authorList>
    </citation>
    <scope>NUCLEOTIDE SEQUENCE [LARGE SCALE GENOMIC DNA]</scope>
    <source>
        <strain evidence="1 2">NRRL NRS-1210</strain>
    </source>
</reference>
<gene>
    <name evidence="1" type="ORF">C7R93_16800</name>
</gene>
<protein>
    <submittedName>
        <fullName evidence="1">Baseplate assembly protein</fullName>
    </submittedName>
</protein>
<dbReference type="NCBIfam" id="TIGR01644">
    <property type="entry name" value="phage_P2_V"/>
    <property type="match status" value="1"/>
</dbReference>
<dbReference type="EMBL" id="PXZM01000026">
    <property type="protein sequence ID" value="PSJ93841.1"/>
    <property type="molecule type" value="Genomic_DNA"/>
</dbReference>
<name>A0A2P7V3Q8_9BACL</name>
<dbReference type="Gene3D" id="6.20.150.10">
    <property type="match status" value="1"/>
</dbReference>
<proteinExistence type="predicted"/>
<accession>A0A2P7V3Q8</accession>
<sequence>MQKGIGLVMDMKNILRVGIVSSVDERDATARVVFGDREDVVSYKMDILSRGSFLLKDYWLPDVNEQVWCLFLPTGNADGIILGSTYNQEDPVPIKNKNKRHIRFGDGTFIDYDRETHTLTVDFFHPGKIVFNNAVIKNNPSTQRGEPEWRSSEVLEK</sequence>
<dbReference type="Gene3D" id="2.40.50.230">
    <property type="entry name" value="Gp5 N-terminal domain"/>
    <property type="match status" value="1"/>
</dbReference>
<evidence type="ECO:0000313" key="1">
    <source>
        <dbReference type="EMBL" id="PSJ93841.1"/>
    </source>
</evidence>
<dbReference type="Proteomes" id="UP000240419">
    <property type="component" value="Unassembled WGS sequence"/>
</dbReference>